<dbReference type="EMBL" id="CP028103">
    <property type="protein sequence ID" value="AVQ31146.1"/>
    <property type="molecule type" value="Genomic_DNA"/>
</dbReference>
<evidence type="ECO:0008006" key="3">
    <source>
        <dbReference type="Google" id="ProtNLM"/>
    </source>
</evidence>
<dbReference type="InterPro" id="IPR038390">
    <property type="entry name" value="Metal_Tscrpt_repr_sf"/>
</dbReference>
<dbReference type="GeneID" id="77467920"/>
<dbReference type="CDD" id="cd10152">
    <property type="entry name" value="SaCsoR-like_DUF156"/>
    <property type="match status" value="1"/>
</dbReference>
<organism evidence="1 2">
    <name type="scientific">Fusobacterium varium ATCC 27725</name>
    <dbReference type="NCBI Taxonomy" id="469618"/>
    <lineage>
        <taxon>Bacteria</taxon>
        <taxon>Fusobacteriati</taxon>
        <taxon>Fusobacteriota</taxon>
        <taxon>Fusobacteriia</taxon>
        <taxon>Fusobacteriales</taxon>
        <taxon>Fusobacteriaceae</taxon>
        <taxon>Fusobacterium</taxon>
    </lineage>
</organism>
<proteinExistence type="predicted"/>
<sequence length="192" mass="21648">MEKLKRTCISNECMSKECPAFKKKLEARINRIEGQIRGIGKMLINKIGCDDVLNQISSVKSALNGVSKLILESHIRNCVVNDIKAGAEDEIISELVQTLNKMIDKTSKKIKEDLPEMIKKIEMQVGKIKDLVEEEHCNEVLNEISLVKGELDGVSKLVLESHIKNCIVRDIKSGNEDKVITELLYTLNKMIK</sequence>
<name>A0ABM6U4H8_FUSVA</name>
<evidence type="ECO:0000313" key="1">
    <source>
        <dbReference type="EMBL" id="AVQ31146.1"/>
    </source>
</evidence>
<evidence type="ECO:0000313" key="2">
    <source>
        <dbReference type="Proteomes" id="UP000241238"/>
    </source>
</evidence>
<gene>
    <name evidence="1" type="ORF">C4N18_07940</name>
</gene>
<dbReference type="PANTHER" id="PTHR33677">
    <property type="entry name" value="TRANSCRIPTIONAL REPRESSOR FRMR-RELATED"/>
    <property type="match status" value="1"/>
</dbReference>
<reference evidence="2" key="1">
    <citation type="journal article" date="2018" name="MSphere">
        <title>Fusobacterium Genomics Using MinION and Illumina Sequencing Enables Genome Completion and Correction.</title>
        <authorList>
            <person name="Todd S.M."/>
            <person name="Settlage R.E."/>
            <person name="Lahmers K.K."/>
            <person name="Slade D.J."/>
        </authorList>
    </citation>
    <scope>NUCLEOTIDE SEQUENCE [LARGE SCALE GENOMIC DNA]</scope>
    <source>
        <strain evidence="2">ATCC 27725</strain>
    </source>
</reference>
<dbReference type="PANTHER" id="PTHR33677:SF3">
    <property type="entry name" value="COPPER-SENSING TRANSCRIPTIONAL REPRESSOR RICR"/>
    <property type="match status" value="1"/>
</dbReference>
<dbReference type="Pfam" id="PF02583">
    <property type="entry name" value="Trns_repr_metal"/>
    <property type="match status" value="2"/>
</dbReference>
<accession>A0ABM6U4H8</accession>
<keyword evidence="2" id="KW-1185">Reference proteome</keyword>
<protein>
    <recommendedName>
        <fullName evidence="3">Copper-sensing transcriptional repressor CsoR</fullName>
    </recommendedName>
</protein>
<dbReference type="RefSeq" id="WP_005946881.1">
    <property type="nucleotide sequence ID" value="NZ_CP028103.1"/>
</dbReference>
<dbReference type="Proteomes" id="UP000241238">
    <property type="component" value="Chromosome"/>
</dbReference>
<dbReference type="Gene3D" id="1.20.58.1000">
    <property type="entry name" value="Metal-sensitive repressor, helix protomer"/>
    <property type="match status" value="2"/>
</dbReference>
<dbReference type="InterPro" id="IPR003735">
    <property type="entry name" value="Metal_Tscrpt_repr"/>
</dbReference>